<dbReference type="Proteomes" id="UP000198131">
    <property type="component" value="Unassembled WGS sequence"/>
</dbReference>
<evidence type="ECO:0000313" key="3">
    <source>
        <dbReference type="Proteomes" id="UP000198131"/>
    </source>
</evidence>
<sequence>MVLFLRLIGISLLFSSLMKLLLKSAFLLALGLLVYTEPAQAQVQIQVGINQPYWGPPVAQGVQYYYIPEIDGYYDLYSQSYLFFDPVYGAWVSSPVLPRAYASYDPRFFHPVVIQYVGRQPWGYLRDHRAYCNNWGVQPGRYYGANWPGRGYSYAVPRGSYYNGNNGYYNRPNNQGGYARGDYRDDNRGGYYGGNRNDNRGGYDNRSNPSPGNYGSHDNRGNDNRSNDHRGNDNRGGGYERNDNRGTIDNNRGGQNQTISTPSGGRGRIN</sequence>
<gene>
    <name evidence="2" type="ORF">SAMN06265337_3817</name>
</gene>
<keyword evidence="3" id="KW-1185">Reference proteome</keyword>
<proteinExistence type="predicted"/>
<feature type="compositionally biased region" description="Polar residues" evidence="1">
    <location>
        <begin position="247"/>
        <end position="263"/>
    </location>
</feature>
<protein>
    <submittedName>
        <fullName evidence="2">Uncharacterized protein</fullName>
    </submittedName>
</protein>
<accession>A0A212UG80</accession>
<reference evidence="3" key="1">
    <citation type="submission" date="2017-06" db="EMBL/GenBank/DDBJ databases">
        <authorList>
            <person name="Varghese N."/>
            <person name="Submissions S."/>
        </authorList>
    </citation>
    <scope>NUCLEOTIDE SEQUENCE [LARGE SCALE GENOMIC DNA]</scope>
    <source>
        <strain evidence="3">DSM 11116</strain>
    </source>
</reference>
<evidence type="ECO:0000313" key="2">
    <source>
        <dbReference type="EMBL" id="SNC77235.1"/>
    </source>
</evidence>
<dbReference type="EMBL" id="FYEW01000003">
    <property type="protein sequence ID" value="SNC77235.1"/>
    <property type="molecule type" value="Genomic_DNA"/>
</dbReference>
<name>A0A212UG80_9BACT</name>
<feature type="compositionally biased region" description="Basic and acidic residues" evidence="1">
    <location>
        <begin position="217"/>
        <end position="246"/>
    </location>
</feature>
<evidence type="ECO:0000256" key="1">
    <source>
        <dbReference type="SAM" id="MobiDB-lite"/>
    </source>
</evidence>
<dbReference type="AlphaFoldDB" id="A0A212UG80"/>
<feature type="region of interest" description="Disordered" evidence="1">
    <location>
        <begin position="167"/>
        <end position="270"/>
    </location>
</feature>
<organism evidence="2 3">
    <name type="scientific">Hymenobacter gelipurpurascens</name>
    <dbReference type="NCBI Taxonomy" id="89968"/>
    <lineage>
        <taxon>Bacteria</taxon>
        <taxon>Pseudomonadati</taxon>
        <taxon>Bacteroidota</taxon>
        <taxon>Cytophagia</taxon>
        <taxon>Cytophagales</taxon>
        <taxon>Hymenobacteraceae</taxon>
        <taxon>Hymenobacter</taxon>
    </lineage>
</organism>
<feature type="compositionally biased region" description="Low complexity" evidence="1">
    <location>
        <begin position="167"/>
        <end position="177"/>
    </location>
</feature>